<protein>
    <submittedName>
        <fullName evidence="2">Uncharacterized protein</fullName>
    </submittedName>
</protein>
<name>A0A368EVI6_ANCCA</name>
<keyword evidence="3" id="KW-1185">Reference proteome</keyword>
<evidence type="ECO:0000256" key="1">
    <source>
        <dbReference type="SAM" id="SignalP"/>
    </source>
</evidence>
<feature type="signal peptide" evidence="1">
    <location>
        <begin position="1"/>
        <end position="17"/>
    </location>
</feature>
<dbReference type="EMBL" id="JOJR01025287">
    <property type="protein sequence ID" value="RCN23641.1"/>
    <property type="molecule type" value="Genomic_DNA"/>
</dbReference>
<organism evidence="2 3">
    <name type="scientific">Ancylostoma caninum</name>
    <name type="common">Dog hookworm</name>
    <dbReference type="NCBI Taxonomy" id="29170"/>
    <lineage>
        <taxon>Eukaryota</taxon>
        <taxon>Metazoa</taxon>
        <taxon>Ecdysozoa</taxon>
        <taxon>Nematoda</taxon>
        <taxon>Chromadorea</taxon>
        <taxon>Rhabditida</taxon>
        <taxon>Rhabditina</taxon>
        <taxon>Rhabditomorpha</taxon>
        <taxon>Strongyloidea</taxon>
        <taxon>Ancylostomatidae</taxon>
        <taxon>Ancylostomatinae</taxon>
        <taxon>Ancylostoma</taxon>
    </lineage>
</organism>
<sequence length="192" mass="22705">MKLLYIILLFCSSTAESTELFRRKFRTCILLCYIYTDLYIEGLLPYRSREGISAQQHAMEHCKSANWPDEWKLDKSFCNTLREINQNIFGDALLKGKSRFVEKTFYCSLLIILLNKKQKRCICCRPLPYACLIRDHYVGESNHRSSDFILIYAYWEGFRASDYVVYLKGNRKPFVGTHFHQMRYGREFAPCA</sequence>
<reference evidence="2 3" key="1">
    <citation type="submission" date="2014-10" db="EMBL/GenBank/DDBJ databases">
        <title>Draft genome of the hookworm Ancylostoma caninum.</title>
        <authorList>
            <person name="Mitreva M."/>
        </authorList>
    </citation>
    <scope>NUCLEOTIDE SEQUENCE [LARGE SCALE GENOMIC DNA]</scope>
    <source>
        <strain evidence="2 3">Baltimore</strain>
    </source>
</reference>
<keyword evidence="1" id="KW-0732">Signal</keyword>
<accession>A0A368EVI6</accession>
<evidence type="ECO:0000313" key="2">
    <source>
        <dbReference type="EMBL" id="RCN23641.1"/>
    </source>
</evidence>
<dbReference type="Proteomes" id="UP000252519">
    <property type="component" value="Unassembled WGS sequence"/>
</dbReference>
<comment type="caution">
    <text evidence="2">The sequence shown here is derived from an EMBL/GenBank/DDBJ whole genome shotgun (WGS) entry which is preliminary data.</text>
</comment>
<feature type="chain" id="PRO_5016719303" evidence="1">
    <location>
        <begin position="18"/>
        <end position="192"/>
    </location>
</feature>
<dbReference type="AlphaFoldDB" id="A0A368EVI6"/>
<evidence type="ECO:0000313" key="3">
    <source>
        <dbReference type="Proteomes" id="UP000252519"/>
    </source>
</evidence>
<gene>
    <name evidence="2" type="ORF">ANCCAN_30672</name>
</gene>
<proteinExistence type="predicted"/>